<evidence type="ECO:0000259" key="1">
    <source>
        <dbReference type="Pfam" id="PF00814"/>
    </source>
</evidence>
<evidence type="ECO:0000313" key="2">
    <source>
        <dbReference type="EMBL" id="OYD06738.1"/>
    </source>
</evidence>
<gene>
    <name evidence="2" type="primary">tsaB</name>
    <name evidence="2" type="ORF">CHM34_14260</name>
</gene>
<dbReference type="EMBL" id="NOWF01000009">
    <property type="protein sequence ID" value="OYD06738.1"/>
    <property type="molecule type" value="Genomic_DNA"/>
</dbReference>
<dbReference type="GO" id="GO:0005829">
    <property type="term" value="C:cytosol"/>
    <property type="evidence" value="ECO:0007669"/>
    <property type="project" value="TreeGrafter"/>
</dbReference>
<dbReference type="InterPro" id="IPR043129">
    <property type="entry name" value="ATPase_NBD"/>
</dbReference>
<dbReference type="OrthoDB" id="9784166at2"/>
<sequence length="234" mass="25670">MKILAMDTSTLVMSVAVMEDNRVLGEVTTNLHKNHSVRLMPTVVGLMEDLDLSVDDLDAVAVAAGPGSYTGVRIGFTTAKTIAWSRKLPLIPVSSLAVLAMSGLRFPGGVVPLFDARRNRVYTGLYRREGERLTAVKRERVMDVNRWLEELDQEGPCLFLGDDVHRFQETIADQLGKAAVFGLPAENTARASYLGQLALDHYRLGETPAADNAAPDYLQLAEAEAKWLRTQGTE</sequence>
<dbReference type="Gene3D" id="3.30.420.40">
    <property type="match status" value="2"/>
</dbReference>
<protein>
    <submittedName>
        <fullName evidence="2">tRNA (Adenosine(37)-N6)-threonylcarbamoyltransferase complex dimerization subunit type 1 TsaB</fullName>
    </submittedName>
</protein>
<name>A0A235B344_9BACL</name>
<dbReference type="PANTHER" id="PTHR11735">
    <property type="entry name" value="TRNA N6-ADENOSINE THREONYLCARBAMOYLTRANSFERASE"/>
    <property type="match status" value="1"/>
</dbReference>
<dbReference type="InterPro" id="IPR022496">
    <property type="entry name" value="T6A_TsaB"/>
</dbReference>
<dbReference type="InterPro" id="IPR000905">
    <property type="entry name" value="Gcp-like_dom"/>
</dbReference>
<dbReference type="AlphaFoldDB" id="A0A235B344"/>
<keyword evidence="2" id="KW-0808">Transferase</keyword>
<proteinExistence type="predicted"/>
<evidence type="ECO:0000313" key="3">
    <source>
        <dbReference type="Proteomes" id="UP000215459"/>
    </source>
</evidence>
<accession>A0A235B344</accession>
<dbReference type="SUPFAM" id="SSF53067">
    <property type="entry name" value="Actin-like ATPase domain"/>
    <property type="match status" value="2"/>
</dbReference>
<dbReference type="NCBIfam" id="TIGR03725">
    <property type="entry name" value="T6A_YeaZ"/>
    <property type="match status" value="1"/>
</dbReference>
<keyword evidence="3" id="KW-1185">Reference proteome</keyword>
<dbReference type="Pfam" id="PF00814">
    <property type="entry name" value="TsaD"/>
    <property type="match status" value="1"/>
</dbReference>
<dbReference type="CDD" id="cd24032">
    <property type="entry name" value="ASKHA_NBD_TsaB"/>
    <property type="match status" value="1"/>
</dbReference>
<dbReference type="Proteomes" id="UP000215459">
    <property type="component" value="Unassembled WGS sequence"/>
</dbReference>
<feature type="domain" description="Gcp-like" evidence="1">
    <location>
        <begin position="29"/>
        <end position="227"/>
    </location>
</feature>
<dbReference type="GO" id="GO:0002949">
    <property type="term" value="P:tRNA threonylcarbamoyladenosine modification"/>
    <property type="evidence" value="ECO:0007669"/>
    <property type="project" value="InterPro"/>
</dbReference>
<reference evidence="2 3" key="1">
    <citation type="submission" date="2017-07" db="EMBL/GenBank/DDBJ databases">
        <title>The genome sequence of Paludifilum halophilum highlights mechanisms for microbial adaptation to high salt environemnts.</title>
        <authorList>
            <person name="Belbahri L."/>
        </authorList>
    </citation>
    <scope>NUCLEOTIDE SEQUENCE [LARGE SCALE GENOMIC DNA]</scope>
    <source>
        <strain evidence="2 3">DSM 102817</strain>
    </source>
</reference>
<organism evidence="2 3">
    <name type="scientific">Paludifilum halophilum</name>
    <dbReference type="NCBI Taxonomy" id="1642702"/>
    <lineage>
        <taxon>Bacteria</taxon>
        <taxon>Bacillati</taxon>
        <taxon>Bacillota</taxon>
        <taxon>Bacilli</taxon>
        <taxon>Bacillales</taxon>
        <taxon>Thermoactinomycetaceae</taxon>
        <taxon>Paludifilum</taxon>
    </lineage>
</organism>
<dbReference type="GO" id="GO:0016740">
    <property type="term" value="F:transferase activity"/>
    <property type="evidence" value="ECO:0007669"/>
    <property type="project" value="UniProtKB-KW"/>
</dbReference>
<dbReference type="RefSeq" id="WP_094265302.1">
    <property type="nucleotide sequence ID" value="NZ_NOWF01000009.1"/>
</dbReference>
<comment type="caution">
    <text evidence="2">The sequence shown here is derived from an EMBL/GenBank/DDBJ whole genome shotgun (WGS) entry which is preliminary data.</text>
</comment>
<dbReference type="PANTHER" id="PTHR11735:SF11">
    <property type="entry name" value="TRNA THREONYLCARBAMOYLADENOSINE BIOSYNTHESIS PROTEIN TSAB"/>
    <property type="match status" value="1"/>
</dbReference>